<keyword evidence="1" id="KW-0472">Membrane</keyword>
<dbReference type="RefSeq" id="WP_124927197.1">
    <property type="nucleotide sequence ID" value="NZ_RQXV01000010.1"/>
</dbReference>
<proteinExistence type="predicted"/>
<gene>
    <name evidence="2" type="ORF">EHS89_16085</name>
</gene>
<organism evidence="2 3">
    <name type="scientific">Amphritea balenae</name>
    <dbReference type="NCBI Taxonomy" id="452629"/>
    <lineage>
        <taxon>Bacteria</taxon>
        <taxon>Pseudomonadati</taxon>
        <taxon>Pseudomonadota</taxon>
        <taxon>Gammaproteobacteria</taxon>
        <taxon>Oceanospirillales</taxon>
        <taxon>Oceanospirillaceae</taxon>
        <taxon>Amphritea</taxon>
    </lineage>
</organism>
<keyword evidence="1" id="KW-1133">Transmembrane helix</keyword>
<dbReference type="OrthoDB" id="7064375at2"/>
<comment type="caution">
    <text evidence="2">The sequence shown here is derived from an EMBL/GenBank/DDBJ whole genome shotgun (WGS) entry which is preliminary data.</text>
</comment>
<accession>A0A3P1SL89</accession>
<protein>
    <submittedName>
        <fullName evidence="2">Uncharacterized protein</fullName>
    </submittedName>
</protein>
<evidence type="ECO:0000313" key="2">
    <source>
        <dbReference type="EMBL" id="RRC97699.1"/>
    </source>
</evidence>
<reference evidence="2 3" key="1">
    <citation type="submission" date="2018-11" db="EMBL/GenBank/DDBJ databases">
        <title>The draft genome sequence of Amphritea balenae JAMM 1525T.</title>
        <authorList>
            <person name="Fang Z."/>
            <person name="Zhang Y."/>
            <person name="Han X."/>
        </authorList>
    </citation>
    <scope>NUCLEOTIDE SEQUENCE [LARGE SCALE GENOMIC DNA]</scope>
    <source>
        <strain evidence="2 3">JAMM 1525</strain>
    </source>
</reference>
<sequence length="216" mass="24743">MDLHWSSQRDIANSKIVKSSAFWLIIVPLTAKMLDELDGTISMTIFGGNFKLITSLPFSWQLLFFAAVFFTIAGIIYSVFCPDIIKKYSNFSEFESDGKTRMQINHAFKKVTWDYKNSKPKAEYIPFLVTYFNSYSNISETTVINDETIEENAKKLFDDIASNKGKNSNAFYFVHEVSDKHRQKLIWTSLAFYILGFCHIAVIAIENIAFVVKSMG</sequence>
<dbReference type="AlphaFoldDB" id="A0A3P1SL89"/>
<keyword evidence="1" id="KW-0812">Transmembrane</keyword>
<evidence type="ECO:0000313" key="3">
    <source>
        <dbReference type="Proteomes" id="UP000267535"/>
    </source>
</evidence>
<feature type="transmembrane region" description="Helical" evidence="1">
    <location>
        <begin position="190"/>
        <end position="212"/>
    </location>
</feature>
<dbReference type="Proteomes" id="UP000267535">
    <property type="component" value="Unassembled WGS sequence"/>
</dbReference>
<keyword evidence="3" id="KW-1185">Reference proteome</keyword>
<dbReference type="EMBL" id="RQXV01000010">
    <property type="protein sequence ID" value="RRC97699.1"/>
    <property type="molecule type" value="Genomic_DNA"/>
</dbReference>
<evidence type="ECO:0000256" key="1">
    <source>
        <dbReference type="SAM" id="Phobius"/>
    </source>
</evidence>
<feature type="transmembrane region" description="Helical" evidence="1">
    <location>
        <begin position="58"/>
        <end position="80"/>
    </location>
</feature>
<name>A0A3P1SL89_9GAMM</name>